<accession>A0A2Z6RKN8</accession>
<dbReference type="EMBL" id="BEXD01003845">
    <property type="protein sequence ID" value="GBC02711.1"/>
    <property type="molecule type" value="Genomic_DNA"/>
</dbReference>
<dbReference type="Proteomes" id="UP000247702">
    <property type="component" value="Unassembled WGS sequence"/>
</dbReference>
<gene>
    <name evidence="1" type="ORF">RclHR1_04770009</name>
</gene>
<evidence type="ECO:0000313" key="1">
    <source>
        <dbReference type="EMBL" id="GBC02711.1"/>
    </source>
</evidence>
<evidence type="ECO:0000313" key="2">
    <source>
        <dbReference type="Proteomes" id="UP000247702"/>
    </source>
</evidence>
<reference evidence="1 2" key="1">
    <citation type="submission" date="2017-11" db="EMBL/GenBank/DDBJ databases">
        <title>The genome of Rhizophagus clarus HR1 reveals common genetic basis of auxotrophy among arbuscular mycorrhizal fungi.</title>
        <authorList>
            <person name="Kobayashi Y."/>
        </authorList>
    </citation>
    <scope>NUCLEOTIDE SEQUENCE [LARGE SCALE GENOMIC DNA]</scope>
    <source>
        <strain evidence="1 2">HR1</strain>
    </source>
</reference>
<protein>
    <submittedName>
        <fullName evidence="1">Uncharacterized protein</fullName>
    </submittedName>
</protein>
<dbReference type="AlphaFoldDB" id="A0A2Z6RKN8"/>
<sequence length="95" mass="10858">MSIGLCQNDSDPTKDTEFVLQPWITKLGNDYVHWFSGEWGLQQNEKLCSQICTWPKCTQQIARSQCSVARCNVCFASKNMSEARPFLLIIFTFSS</sequence>
<keyword evidence="2" id="KW-1185">Reference proteome</keyword>
<organism evidence="1 2">
    <name type="scientific">Rhizophagus clarus</name>
    <dbReference type="NCBI Taxonomy" id="94130"/>
    <lineage>
        <taxon>Eukaryota</taxon>
        <taxon>Fungi</taxon>
        <taxon>Fungi incertae sedis</taxon>
        <taxon>Mucoromycota</taxon>
        <taxon>Glomeromycotina</taxon>
        <taxon>Glomeromycetes</taxon>
        <taxon>Glomerales</taxon>
        <taxon>Glomeraceae</taxon>
        <taxon>Rhizophagus</taxon>
    </lineage>
</organism>
<name>A0A2Z6RKN8_9GLOM</name>
<proteinExistence type="predicted"/>
<comment type="caution">
    <text evidence="1">The sequence shown here is derived from an EMBL/GenBank/DDBJ whole genome shotgun (WGS) entry which is preliminary data.</text>
</comment>